<evidence type="ECO:0000313" key="1">
    <source>
        <dbReference type="EMBL" id="QTA85508.1"/>
    </source>
</evidence>
<accession>A0A975BHQ9</accession>
<evidence type="ECO:0000313" key="2">
    <source>
        <dbReference type="Proteomes" id="UP000663722"/>
    </source>
</evidence>
<reference evidence="1" key="1">
    <citation type="journal article" date="2021" name="Microb. Physiol.">
        <title>Proteogenomic Insights into the Physiology of Marine, Sulfate-Reducing, Filamentous Desulfonema limicola and Desulfonema magnum.</title>
        <authorList>
            <person name="Schnaars V."/>
            <person name="Wohlbrand L."/>
            <person name="Scheve S."/>
            <person name="Hinrichs C."/>
            <person name="Reinhardt R."/>
            <person name="Rabus R."/>
        </authorList>
    </citation>
    <scope>NUCLEOTIDE SEQUENCE</scope>
    <source>
        <strain evidence="1">4be13</strain>
    </source>
</reference>
<organism evidence="1 2">
    <name type="scientific">Desulfonema magnum</name>
    <dbReference type="NCBI Taxonomy" id="45655"/>
    <lineage>
        <taxon>Bacteria</taxon>
        <taxon>Pseudomonadati</taxon>
        <taxon>Thermodesulfobacteriota</taxon>
        <taxon>Desulfobacteria</taxon>
        <taxon>Desulfobacterales</taxon>
        <taxon>Desulfococcaceae</taxon>
        <taxon>Desulfonema</taxon>
    </lineage>
</organism>
<keyword evidence="2" id="KW-1185">Reference proteome</keyword>
<gene>
    <name evidence="1" type="ORF">dnm_015190</name>
</gene>
<dbReference type="EMBL" id="CP061800">
    <property type="protein sequence ID" value="QTA85508.1"/>
    <property type="molecule type" value="Genomic_DNA"/>
</dbReference>
<dbReference type="KEGG" id="dmm:dnm_015190"/>
<proteinExistence type="predicted"/>
<name>A0A975BHQ9_9BACT</name>
<sequence>MSSFFLQCDIWQCFKTEVKIFNHLNQFKKYRTMSGSGTPPFF</sequence>
<dbReference type="AlphaFoldDB" id="A0A975BHQ9"/>
<protein>
    <submittedName>
        <fullName evidence="1">Uncharacterized protein</fullName>
    </submittedName>
</protein>
<dbReference type="Proteomes" id="UP000663722">
    <property type="component" value="Chromosome"/>
</dbReference>